<protein>
    <submittedName>
        <fullName evidence="1">Restriction endonuclease subunit M</fullName>
    </submittedName>
</protein>
<evidence type="ECO:0000313" key="1">
    <source>
        <dbReference type="EMBL" id="CAA9889473.1"/>
    </source>
</evidence>
<dbReference type="EMBL" id="CADCXN010000007">
    <property type="protein sequence ID" value="CAA9889473.1"/>
    <property type="molecule type" value="Genomic_DNA"/>
</dbReference>
<comment type="caution">
    <text evidence="1">The sequence shown here is derived from an EMBL/GenBank/DDBJ whole genome shotgun (WGS) entry which is preliminary data.</text>
</comment>
<dbReference type="SUPFAM" id="SSF53335">
    <property type="entry name" value="S-adenosyl-L-methionine-dependent methyltransferases"/>
    <property type="match status" value="1"/>
</dbReference>
<dbReference type="InterPro" id="IPR029063">
    <property type="entry name" value="SAM-dependent_MTases_sf"/>
</dbReference>
<keyword evidence="1" id="KW-0378">Hydrolase</keyword>
<dbReference type="GO" id="GO:0004519">
    <property type="term" value="F:endonuclease activity"/>
    <property type="evidence" value="ECO:0007669"/>
    <property type="project" value="UniProtKB-KW"/>
</dbReference>
<accession>A0A8S0WY93</accession>
<evidence type="ECO:0000313" key="2">
    <source>
        <dbReference type="Proteomes" id="UP000494216"/>
    </source>
</evidence>
<keyword evidence="2" id="KW-1185">Reference proteome</keyword>
<keyword evidence="1" id="KW-0540">Nuclease</keyword>
<dbReference type="RefSeq" id="WP_217426393.1">
    <property type="nucleotide sequence ID" value="NZ_CADCXN010000007.1"/>
</dbReference>
<organism evidence="1 2">
    <name type="scientific">Candidatus Methylobacter favarea</name>
    <dbReference type="NCBI Taxonomy" id="2707345"/>
    <lineage>
        <taxon>Bacteria</taxon>
        <taxon>Pseudomonadati</taxon>
        <taxon>Pseudomonadota</taxon>
        <taxon>Gammaproteobacteria</taxon>
        <taxon>Methylococcales</taxon>
        <taxon>Methylococcaceae</taxon>
        <taxon>Methylobacter</taxon>
    </lineage>
</organism>
<sequence length="98" mass="11216">MLSFIKPAVAEKQVISKERVTDHREVYTNKREVNAMLDLVAQETERIDSRFLEPACGTGNFLTEILERKLKVVKSRYAKNQPESVDNQASPIKLAVRQ</sequence>
<reference evidence="1 2" key="1">
    <citation type="submission" date="2020-02" db="EMBL/GenBank/DDBJ databases">
        <authorList>
            <person name="Hogendoorn C."/>
        </authorList>
    </citation>
    <scope>NUCLEOTIDE SEQUENCE [LARGE SCALE GENOMIC DNA]</scope>
    <source>
        <strain evidence="1">METHB21</strain>
    </source>
</reference>
<proteinExistence type="predicted"/>
<keyword evidence="1" id="KW-0255">Endonuclease</keyword>
<dbReference type="Gene3D" id="3.40.50.150">
    <property type="entry name" value="Vaccinia Virus protein VP39"/>
    <property type="match status" value="1"/>
</dbReference>
<gene>
    <name evidence="1" type="ORF">METHB2_1040006</name>
</gene>
<dbReference type="AlphaFoldDB" id="A0A8S0WY93"/>
<dbReference type="Proteomes" id="UP000494216">
    <property type="component" value="Unassembled WGS sequence"/>
</dbReference>
<name>A0A8S0WY93_9GAMM</name>